<evidence type="ECO:0000313" key="5">
    <source>
        <dbReference type="EMBL" id="KFM66224.1"/>
    </source>
</evidence>
<dbReference type="Pfam" id="PF03160">
    <property type="entry name" value="Calx-beta"/>
    <property type="match status" value="2"/>
</dbReference>
<reference evidence="5 6" key="1">
    <citation type="submission" date="2013-11" db="EMBL/GenBank/DDBJ databases">
        <title>Genome sequencing of Stegodyphus mimosarum.</title>
        <authorList>
            <person name="Bechsgaard J."/>
        </authorList>
    </citation>
    <scope>NUCLEOTIDE SEQUENCE [LARGE SCALE GENOMIC DNA]</scope>
</reference>
<feature type="non-terminal residue" evidence="5">
    <location>
        <position position="1052"/>
    </location>
</feature>
<organism evidence="5 6">
    <name type="scientific">Stegodyphus mimosarum</name>
    <name type="common">African social velvet spider</name>
    <dbReference type="NCBI Taxonomy" id="407821"/>
    <lineage>
        <taxon>Eukaryota</taxon>
        <taxon>Metazoa</taxon>
        <taxon>Ecdysozoa</taxon>
        <taxon>Arthropoda</taxon>
        <taxon>Chelicerata</taxon>
        <taxon>Arachnida</taxon>
        <taxon>Araneae</taxon>
        <taxon>Araneomorphae</taxon>
        <taxon>Entelegynae</taxon>
        <taxon>Eresoidea</taxon>
        <taxon>Eresidae</taxon>
        <taxon>Stegodyphus</taxon>
    </lineage>
</organism>
<dbReference type="GO" id="GO:0016020">
    <property type="term" value="C:membrane"/>
    <property type="evidence" value="ECO:0007669"/>
    <property type="project" value="InterPro"/>
</dbReference>
<dbReference type="InterPro" id="IPR051561">
    <property type="entry name" value="FRAS1_ECM"/>
</dbReference>
<dbReference type="OMA" id="YCRILII"/>
<dbReference type="SMART" id="SM00237">
    <property type="entry name" value="Calx_beta"/>
    <property type="match status" value="2"/>
</dbReference>
<gene>
    <name evidence="5" type="ORF">X975_08977</name>
</gene>
<evidence type="ECO:0000313" key="6">
    <source>
        <dbReference type="Proteomes" id="UP000054359"/>
    </source>
</evidence>
<sequence>MGDLKHDLSVMCSTFDHTAQGSSAFGLETGSDYRSRSSSHNSFITFYAGLTEINCSVKIIDDNLYEEAEEFEIILSDSHPLGKIHRYSKARVIINGPNDVPQVFIKRQDYEITHEQNNISISLNRVGVDLSKPCTVWCGTRSSLDVSGKNMNSLQQIKFDNFQSSVECQLSKNQVLWSTEPSESIIVFLDSPEGCILGEPNFLTVPMNREKKAPTVEFSIDHMVIKEGSGVVQISVLRTGDLTKNSSVYCVTHDDTAKAREDFEERYQTRRSSLINFDPHQKEAFCLVKIYDDDIHEGNEFLKLELISNNKDKNTIIANKKTVILEITDTEDATSVQLEKAEYVVSQHSFPNSSVSAVIPVIRLGDLRLISKIRVSTIDGSASAGLDYYSKSKLLTFNPGESKKHFEIEILYNKRRNWALSFVVILGPDEVLNADIGNISKAVITIPGVQSTESLILPAVPIVVSLLHNSNITIGLLQEPKPGYPLICITPCDSNYPSYAETASLCKESGINSSSMSYSWEVAMPLDSEENISPFESITYSTLFTSAHDKVLDSIYFRPHERVRCIVQPKDSTGQLGIPLQSKAVKINSETGFCHSTLRSQYSQLTLQSQSFIAVLEYIKSSDSHHPNKLHIHVEIPHEDGLLPLLSTHPLHNVEFLLSQNIYRQQHVCSNLLQSAVTQTEVNRGFLKSLKPTVDDMHKAFPYHGDQCSNETHLLYQHLDLKKCKWTFDAWYSMSELVELCGGSVTSDFKVRDTDQNYVTVLLPFFVTYVFAAAPTGWTTIERHTEMEFSFFYDTFLWKSGSHSDSILTASLTMVRVGTDSEGHVFFEFKTVAKFYGCFVLEHHTLPGIKSHISAPEKLGLQFELQLLWSEQTFDGPLQFWRATSNYNLKDYSGHYTVYLIPCKVTTSEQFSKQSSYKYVPCVAQAPQKFELPLAFQQTIRPEPVTYALETFFQLFNDESLFLWNPFENTSNLQYIEYKGSFSKGDDVYGRVFWSPAQQLKSAYQLVINEVILCAGKNGYIPIYDPTGKIYGNGPQYGCLLPNKNLKHKFTL</sequence>
<dbReference type="EMBL" id="KK115857">
    <property type="protein sequence ID" value="KFM66224.1"/>
    <property type="molecule type" value="Genomic_DNA"/>
</dbReference>
<proteinExistence type="predicted"/>
<evidence type="ECO:0000259" key="4">
    <source>
        <dbReference type="SMART" id="SM00237"/>
    </source>
</evidence>
<dbReference type="GO" id="GO:0009653">
    <property type="term" value="P:anatomical structure morphogenesis"/>
    <property type="evidence" value="ECO:0007669"/>
    <property type="project" value="TreeGrafter"/>
</dbReference>
<dbReference type="OrthoDB" id="300641at2759"/>
<feature type="domain" description="Calx-beta" evidence="4">
    <location>
        <begin position="203"/>
        <end position="305"/>
    </location>
</feature>
<evidence type="ECO:0000256" key="2">
    <source>
        <dbReference type="ARBA" id="ARBA00022737"/>
    </source>
</evidence>
<dbReference type="InterPro" id="IPR038081">
    <property type="entry name" value="CalX-like_sf"/>
</dbReference>
<dbReference type="Proteomes" id="UP000054359">
    <property type="component" value="Unassembled WGS sequence"/>
</dbReference>
<feature type="domain" description="Calx-beta" evidence="4">
    <location>
        <begin position="323"/>
        <end position="427"/>
    </location>
</feature>
<keyword evidence="3" id="KW-0106">Calcium</keyword>
<name>A0A087TM85_STEMI</name>
<dbReference type="STRING" id="407821.A0A087TM85"/>
<dbReference type="AlphaFoldDB" id="A0A087TM85"/>
<evidence type="ECO:0000256" key="3">
    <source>
        <dbReference type="ARBA" id="ARBA00022837"/>
    </source>
</evidence>
<keyword evidence="2" id="KW-0677">Repeat</keyword>
<protein>
    <submittedName>
        <fullName evidence="5">Extracellular matrix protein FRAS1</fullName>
    </submittedName>
</protein>
<dbReference type="PANTHER" id="PTHR45739:SF1">
    <property type="entry name" value="EXTRACELLULAR MATRIX ORGANIZING PROTEIN FRAS1"/>
    <property type="match status" value="1"/>
</dbReference>
<dbReference type="Gene3D" id="2.60.40.2030">
    <property type="match status" value="3"/>
</dbReference>
<dbReference type="SUPFAM" id="SSF141072">
    <property type="entry name" value="CalX-like"/>
    <property type="match status" value="3"/>
</dbReference>
<dbReference type="GO" id="GO:0007154">
    <property type="term" value="P:cell communication"/>
    <property type="evidence" value="ECO:0007669"/>
    <property type="project" value="InterPro"/>
</dbReference>
<evidence type="ECO:0000256" key="1">
    <source>
        <dbReference type="ARBA" id="ARBA00022729"/>
    </source>
</evidence>
<dbReference type="PANTHER" id="PTHR45739">
    <property type="entry name" value="MATRIX PROTEIN, PUTATIVE-RELATED"/>
    <property type="match status" value="1"/>
</dbReference>
<keyword evidence="1" id="KW-0732">Signal</keyword>
<keyword evidence="6" id="KW-1185">Reference proteome</keyword>
<dbReference type="InterPro" id="IPR003644">
    <property type="entry name" value="Calx_beta"/>
</dbReference>
<accession>A0A087TM85</accession>